<dbReference type="InterPro" id="IPR001128">
    <property type="entry name" value="Cyt_P450"/>
</dbReference>
<evidence type="ECO:0000256" key="8">
    <source>
        <dbReference type="ARBA" id="ARBA00023136"/>
    </source>
</evidence>
<keyword evidence="8" id="KW-0472">Membrane</keyword>
<evidence type="ECO:0000256" key="1">
    <source>
        <dbReference type="ARBA" id="ARBA00004167"/>
    </source>
</evidence>
<dbReference type="PRINTS" id="PR00465">
    <property type="entry name" value="EP450IV"/>
</dbReference>
<evidence type="ECO:0000256" key="6">
    <source>
        <dbReference type="ARBA" id="ARBA00023002"/>
    </source>
</evidence>
<dbReference type="Gene3D" id="1.10.630.10">
    <property type="entry name" value="Cytochrome P450"/>
    <property type="match status" value="1"/>
</dbReference>
<accession>A0A978VDB7</accession>
<protein>
    <recommendedName>
        <fullName evidence="13">Cytochrome P450 71A1-like</fullName>
    </recommendedName>
</protein>
<dbReference type="GO" id="GO:0020037">
    <property type="term" value="F:heme binding"/>
    <property type="evidence" value="ECO:0007669"/>
    <property type="project" value="InterPro"/>
</dbReference>
<comment type="similarity">
    <text evidence="2 10">Belongs to the cytochrome P450 family.</text>
</comment>
<evidence type="ECO:0008006" key="13">
    <source>
        <dbReference type="Google" id="ProtNLM"/>
    </source>
</evidence>
<dbReference type="InterPro" id="IPR017972">
    <property type="entry name" value="Cyt_P450_CS"/>
</dbReference>
<dbReference type="SUPFAM" id="SSF48264">
    <property type="entry name" value="Cytochrome P450"/>
    <property type="match status" value="1"/>
</dbReference>
<comment type="caution">
    <text evidence="11">The sequence shown here is derived from an EMBL/GenBank/DDBJ whole genome shotgun (WGS) entry which is preliminary data.</text>
</comment>
<evidence type="ECO:0000256" key="9">
    <source>
        <dbReference type="PIRSR" id="PIRSR602403-1"/>
    </source>
</evidence>
<evidence type="ECO:0000256" key="7">
    <source>
        <dbReference type="ARBA" id="ARBA00023004"/>
    </source>
</evidence>
<evidence type="ECO:0000256" key="5">
    <source>
        <dbReference type="ARBA" id="ARBA00022989"/>
    </source>
</evidence>
<dbReference type="PRINTS" id="PR00385">
    <property type="entry name" value="P450"/>
</dbReference>
<feature type="binding site" description="axial binding residue" evidence="9">
    <location>
        <position position="92"/>
    </location>
    <ligand>
        <name>heme</name>
        <dbReference type="ChEBI" id="CHEBI:30413"/>
    </ligand>
    <ligandPart>
        <name>Fe</name>
        <dbReference type="ChEBI" id="CHEBI:18248"/>
    </ligandPart>
</feature>
<dbReference type="InterPro" id="IPR002403">
    <property type="entry name" value="Cyt_P450_E_grp-IV"/>
</dbReference>
<evidence type="ECO:0000313" key="11">
    <source>
        <dbReference type="EMBL" id="KAH7528356.1"/>
    </source>
</evidence>
<evidence type="ECO:0000256" key="3">
    <source>
        <dbReference type="ARBA" id="ARBA00022692"/>
    </source>
</evidence>
<comment type="cofactor">
    <cofactor evidence="9">
        <name>heme</name>
        <dbReference type="ChEBI" id="CHEBI:30413"/>
    </cofactor>
</comment>
<dbReference type="InterPro" id="IPR050193">
    <property type="entry name" value="Cytochrome_P450_71"/>
</dbReference>
<sequence length="149" mass="16742">MDYLKCVVKENLRLHPSLPLLVPRETNSTINVGGYQIPAKTQVFVNAWAIQRDPSLWDRPEEFIPERFENSCIDFKGQDFQFIPFGSGRRGCPGITFAVASIEYVLANLLFCCLGGGDGDELETSEAYGLNMFLRKVPFRLLGIPYSTS</sequence>
<dbReference type="AlphaFoldDB" id="A0A978VDB7"/>
<dbReference type="EMBL" id="JAEACU010000005">
    <property type="protein sequence ID" value="KAH7528356.1"/>
    <property type="molecule type" value="Genomic_DNA"/>
</dbReference>
<keyword evidence="5" id="KW-1133">Transmembrane helix</keyword>
<evidence type="ECO:0000256" key="10">
    <source>
        <dbReference type="RuleBase" id="RU000461"/>
    </source>
</evidence>
<proteinExistence type="inferred from homology"/>
<dbReference type="GO" id="GO:0016705">
    <property type="term" value="F:oxidoreductase activity, acting on paired donors, with incorporation or reduction of molecular oxygen"/>
    <property type="evidence" value="ECO:0007669"/>
    <property type="project" value="InterPro"/>
</dbReference>
<keyword evidence="10" id="KW-0503">Monooxygenase</keyword>
<keyword evidence="3" id="KW-0812">Transmembrane</keyword>
<evidence type="ECO:0000313" key="12">
    <source>
        <dbReference type="Proteomes" id="UP000813462"/>
    </source>
</evidence>
<dbReference type="GO" id="GO:0004497">
    <property type="term" value="F:monooxygenase activity"/>
    <property type="evidence" value="ECO:0007669"/>
    <property type="project" value="UniProtKB-KW"/>
</dbReference>
<dbReference type="PROSITE" id="PS00086">
    <property type="entry name" value="CYTOCHROME_P450"/>
    <property type="match status" value="1"/>
</dbReference>
<dbReference type="GO" id="GO:0016020">
    <property type="term" value="C:membrane"/>
    <property type="evidence" value="ECO:0007669"/>
    <property type="project" value="UniProtKB-SubCell"/>
</dbReference>
<name>A0A978VDB7_ZIZJJ</name>
<dbReference type="PANTHER" id="PTHR47956">
    <property type="entry name" value="CYTOCHROME P450 71B11-RELATED"/>
    <property type="match status" value="1"/>
</dbReference>
<keyword evidence="7 9" id="KW-0408">Iron</keyword>
<comment type="subcellular location">
    <subcellularLocation>
        <location evidence="1">Membrane</location>
        <topology evidence="1">Single-pass membrane protein</topology>
    </subcellularLocation>
</comment>
<keyword evidence="9 10" id="KW-0349">Heme</keyword>
<dbReference type="GO" id="GO:0005506">
    <property type="term" value="F:iron ion binding"/>
    <property type="evidence" value="ECO:0007669"/>
    <property type="project" value="InterPro"/>
</dbReference>
<keyword evidence="6 10" id="KW-0560">Oxidoreductase</keyword>
<keyword evidence="4 9" id="KW-0479">Metal-binding</keyword>
<dbReference type="Pfam" id="PF00067">
    <property type="entry name" value="p450"/>
    <property type="match status" value="1"/>
</dbReference>
<dbReference type="PANTHER" id="PTHR47956:SF10">
    <property type="entry name" value="CYTOCHROME P450 FAMILY 71 PROTEIN"/>
    <property type="match status" value="1"/>
</dbReference>
<gene>
    <name evidence="11" type="ORF">FEM48_Zijuj05G0063900</name>
</gene>
<evidence type="ECO:0000256" key="2">
    <source>
        <dbReference type="ARBA" id="ARBA00010617"/>
    </source>
</evidence>
<evidence type="ECO:0000256" key="4">
    <source>
        <dbReference type="ARBA" id="ARBA00022723"/>
    </source>
</evidence>
<dbReference type="InterPro" id="IPR036396">
    <property type="entry name" value="Cyt_P450_sf"/>
</dbReference>
<dbReference type="Proteomes" id="UP000813462">
    <property type="component" value="Unassembled WGS sequence"/>
</dbReference>
<organism evidence="11 12">
    <name type="scientific">Ziziphus jujuba var. spinosa</name>
    <dbReference type="NCBI Taxonomy" id="714518"/>
    <lineage>
        <taxon>Eukaryota</taxon>
        <taxon>Viridiplantae</taxon>
        <taxon>Streptophyta</taxon>
        <taxon>Embryophyta</taxon>
        <taxon>Tracheophyta</taxon>
        <taxon>Spermatophyta</taxon>
        <taxon>Magnoliopsida</taxon>
        <taxon>eudicotyledons</taxon>
        <taxon>Gunneridae</taxon>
        <taxon>Pentapetalae</taxon>
        <taxon>rosids</taxon>
        <taxon>fabids</taxon>
        <taxon>Rosales</taxon>
        <taxon>Rhamnaceae</taxon>
        <taxon>Paliureae</taxon>
        <taxon>Ziziphus</taxon>
    </lineage>
</organism>
<reference evidence="11" key="1">
    <citation type="journal article" date="2021" name="Front. Plant Sci.">
        <title>Chromosome-Scale Genome Assembly for Chinese Sour Jujube and Insights Into Its Genome Evolution and Domestication Signature.</title>
        <authorList>
            <person name="Shen L.-Y."/>
            <person name="Luo H."/>
            <person name="Wang X.-L."/>
            <person name="Wang X.-M."/>
            <person name="Qiu X.-J."/>
            <person name="Liu H."/>
            <person name="Zhou S.-S."/>
            <person name="Jia K.-H."/>
            <person name="Nie S."/>
            <person name="Bao Y.-T."/>
            <person name="Zhang R.-G."/>
            <person name="Yun Q.-Z."/>
            <person name="Chai Y.-H."/>
            <person name="Lu J.-Y."/>
            <person name="Li Y."/>
            <person name="Zhao S.-W."/>
            <person name="Mao J.-F."/>
            <person name="Jia S.-G."/>
            <person name="Mao Y.-M."/>
        </authorList>
    </citation>
    <scope>NUCLEOTIDE SEQUENCE</scope>
    <source>
        <strain evidence="11">AT0</strain>
        <tissue evidence="11">Leaf</tissue>
    </source>
</reference>